<gene>
    <name evidence="1" type="ORF">HPBE_LOCUS16240</name>
</gene>
<proteinExistence type="predicted"/>
<accession>A0A3P8AMN1</accession>
<name>A0A3P8AMN1_HELPZ</name>
<dbReference type="AlphaFoldDB" id="A0A3P8AMN1"/>
<evidence type="ECO:0000313" key="1">
    <source>
        <dbReference type="EMBL" id="VDP05350.1"/>
    </source>
</evidence>
<organism evidence="1">
    <name type="scientific">Heligmosomoides polygyrus</name>
    <name type="common">Parasitic roundworm</name>
    <dbReference type="NCBI Taxonomy" id="6339"/>
    <lineage>
        <taxon>Eukaryota</taxon>
        <taxon>Metazoa</taxon>
        <taxon>Ecdysozoa</taxon>
        <taxon>Nematoda</taxon>
        <taxon>Chromadorea</taxon>
        <taxon>Rhabditida</taxon>
        <taxon>Rhabditina</taxon>
        <taxon>Rhabditomorpha</taxon>
        <taxon>Strongyloidea</taxon>
        <taxon>Heligmosomidae</taxon>
        <taxon>Heligmosomoides</taxon>
    </lineage>
</organism>
<dbReference type="EMBL" id="UZAH01029305">
    <property type="protein sequence ID" value="VDP05350.1"/>
    <property type="molecule type" value="Genomic_DNA"/>
</dbReference>
<reference evidence="1" key="1">
    <citation type="submission" date="2018-11" db="EMBL/GenBank/DDBJ databases">
        <authorList>
            <consortium name="Pathogen Informatics"/>
        </authorList>
    </citation>
    <scope>NUCLEOTIDE SEQUENCE [LARGE SCALE GENOMIC DNA]</scope>
</reference>
<protein>
    <submittedName>
        <fullName evidence="1">Uncharacterized protein</fullName>
    </submittedName>
</protein>
<sequence length="126" mass="14872">MPQVMSRVRIIVSERFRDSIVRVEPFNDRLMKIVVAAKERLYHFSSAYASQTGCSDQVTDELWSLLDKKTDRDRCFVTDAKVVPYETAAPQHSQHQPLICTLKIAHLRPKQVERYVAPRIKWWRMR</sequence>